<feature type="chain" id="PRO_5030987173" description="Extensin-like C-terminal domain-containing protein" evidence="2">
    <location>
        <begin position="25"/>
        <end position="283"/>
    </location>
</feature>
<evidence type="ECO:0000313" key="5">
    <source>
        <dbReference type="Proteomes" id="UP000533306"/>
    </source>
</evidence>
<organism evidence="4 5">
    <name type="scientific">Aquamicrobium lusatiense</name>
    <dbReference type="NCBI Taxonomy" id="89772"/>
    <lineage>
        <taxon>Bacteria</taxon>
        <taxon>Pseudomonadati</taxon>
        <taxon>Pseudomonadota</taxon>
        <taxon>Alphaproteobacteria</taxon>
        <taxon>Hyphomicrobiales</taxon>
        <taxon>Phyllobacteriaceae</taxon>
        <taxon>Aquamicrobium</taxon>
    </lineage>
</organism>
<dbReference type="InterPro" id="IPR009683">
    <property type="entry name" value="Extensin-like_C"/>
</dbReference>
<feature type="compositionally biased region" description="Pro residues" evidence="1">
    <location>
        <begin position="64"/>
        <end position="76"/>
    </location>
</feature>
<name>A0A7W9S7E1_9HYPH</name>
<evidence type="ECO:0000256" key="1">
    <source>
        <dbReference type="SAM" id="MobiDB-lite"/>
    </source>
</evidence>
<sequence length="283" mass="30560">MIHIRFSLLSLTTAICLMAAPALARQKPPQLPRNAPVPEQAEQQQTPLPQNRPDDAPEAISPPDRAPTPEAKPAPPDQSQKTPDEKPSLPPDPRSAAIAAKEMPANELACRARLRTMGVVFREKPAERDSEAGCALPYPIVVTRLATNVELSPEAELNCDIAETAARFTADIVRPAARDIIGADLAGINQASAYVCRPRHNGSKLSEHAFGNALDIAAFTMKDGSRIEVQPSPAAKQRQFLDHVRKAACGPFRTVLGPGSDPDHETHLHLDLAPRRNGSVFCQ</sequence>
<reference evidence="4 5" key="1">
    <citation type="submission" date="2020-08" db="EMBL/GenBank/DDBJ databases">
        <title>Genomic Encyclopedia of Type Strains, Phase IV (KMG-IV): sequencing the most valuable type-strain genomes for metagenomic binning, comparative biology and taxonomic classification.</title>
        <authorList>
            <person name="Goeker M."/>
        </authorList>
    </citation>
    <scope>NUCLEOTIDE SEQUENCE [LARGE SCALE GENOMIC DNA]</scope>
    <source>
        <strain evidence="4 5">DSM 11099</strain>
    </source>
</reference>
<evidence type="ECO:0000259" key="3">
    <source>
        <dbReference type="Pfam" id="PF06904"/>
    </source>
</evidence>
<keyword evidence="2" id="KW-0732">Signal</keyword>
<keyword evidence="5" id="KW-1185">Reference proteome</keyword>
<dbReference type="EMBL" id="JACHEU010000005">
    <property type="protein sequence ID" value="MBB6014398.1"/>
    <property type="molecule type" value="Genomic_DNA"/>
</dbReference>
<feature type="signal peptide" evidence="2">
    <location>
        <begin position="1"/>
        <end position="24"/>
    </location>
</feature>
<protein>
    <recommendedName>
        <fullName evidence="3">Extensin-like C-terminal domain-containing protein</fullName>
    </recommendedName>
</protein>
<comment type="caution">
    <text evidence="4">The sequence shown here is derived from an EMBL/GenBank/DDBJ whole genome shotgun (WGS) entry which is preliminary data.</text>
</comment>
<evidence type="ECO:0000256" key="2">
    <source>
        <dbReference type="SAM" id="SignalP"/>
    </source>
</evidence>
<proteinExistence type="predicted"/>
<dbReference type="Pfam" id="PF06904">
    <property type="entry name" value="Extensin-like_C"/>
    <property type="match status" value="1"/>
</dbReference>
<accession>A0A7W9S7E1</accession>
<gene>
    <name evidence="4" type="ORF">HNR59_003792</name>
</gene>
<feature type="region of interest" description="Disordered" evidence="1">
    <location>
        <begin position="27"/>
        <end position="95"/>
    </location>
</feature>
<dbReference type="Proteomes" id="UP000533306">
    <property type="component" value="Unassembled WGS sequence"/>
</dbReference>
<dbReference type="RefSeq" id="WP_183832570.1">
    <property type="nucleotide sequence ID" value="NZ_JACHEU010000005.1"/>
</dbReference>
<feature type="domain" description="Extensin-like C-terminal" evidence="3">
    <location>
        <begin position="109"/>
        <end position="283"/>
    </location>
</feature>
<dbReference type="AlphaFoldDB" id="A0A7W9S7E1"/>
<evidence type="ECO:0000313" key="4">
    <source>
        <dbReference type="EMBL" id="MBB6014398.1"/>
    </source>
</evidence>